<feature type="compositionally biased region" description="Basic and acidic residues" evidence="6">
    <location>
        <begin position="314"/>
        <end position="345"/>
    </location>
</feature>
<dbReference type="GO" id="GO:0005886">
    <property type="term" value="C:plasma membrane"/>
    <property type="evidence" value="ECO:0007669"/>
    <property type="project" value="UniProtKB-SubCell"/>
</dbReference>
<keyword evidence="4 7" id="KW-1133">Transmembrane helix</keyword>
<proteinExistence type="predicted"/>
<dbReference type="Pfam" id="PF12791">
    <property type="entry name" value="RsgI_N"/>
    <property type="match status" value="1"/>
</dbReference>
<evidence type="ECO:0000256" key="5">
    <source>
        <dbReference type="ARBA" id="ARBA00023136"/>
    </source>
</evidence>
<name>A0A235F5D2_9BACL</name>
<gene>
    <name evidence="9" type="ORF">CGZ90_19195</name>
</gene>
<keyword evidence="2" id="KW-1003">Cell membrane</keyword>
<accession>A0A235F5D2</accession>
<feature type="compositionally biased region" description="Basic and acidic residues" evidence="6">
    <location>
        <begin position="284"/>
        <end position="304"/>
    </location>
</feature>
<evidence type="ECO:0000256" key="2">
    <source>
        <dbReference type="ARBA" id="ARBA00022475"/>
    </source>
</evidence>
<evidence type="ECO:0000259" key="8">
    <source>
        <dbReference type="PROSITE" id="PS51849"/>
    </source>
</evidence>
<feature type="compositionally biased region" description="Basic residues" evidence="6">
    <location>
        <begin position="346"/>
        <end position="366"/>
    </location>
</feature>
<feature type="domain" description="RsgI N-terminal anti-sigma" evidence="8">
    <location>
        <begin position="2"/>
        <end position="51"/>
    </location>
</feature>
<keyword evidence="3 7" id="KW-0812">Transmembrane</keyword>
<evidence type="ECO:0000313" key="9">
    <source>
        <dbReference type="EMBL" id="OYD56127.1"/>
    </source>
</evidence>
<dbReference type="Proteomes" id="UP000215059">
    <property type="component" value="Unassembled WGS sequence"/>
</dbReference>
<protein>
    <recommendedName>
        <fullName evidence="8">RsgI N-terminal anti-sigma domain-containing protein</fullName>
    </recommendedName>
</protein>
<evidence type="ECO:0000256" key="6">
    <source>
        <dbReference type="SAM" id="MobiDB-lite"/>
    </source>
</evidence>
<evidence type="ECO:0000313" key="10">
    <source>
        <dbReference type="Proteomes" id="UP000215059"/>
    </source>
</evidence>
<dbReference type="EMBL" id="NOII01000048">
    <property type="protein sequence ID" value="OYD56127.1"/>
    <property type="molecule type" value="Genomic_DNA"/>
</dbReference>
<keyword evidence="10" id="KW-1185">Reference proteome</keyword>
<sequence length="366" mass="41958">MKTGIVMEISKGKAVLLLKDGNFVTYRIPKGKQPQIGHEYTADFFKDPYRFQFLFPSFSLSLAAVLTFILYNGSLPLSRTESVAAYVSFDINPSLEVAVAEDLRILHVTAYNKDAKAAVERIGNAEGYTLSEYASELMADYEREGYFTANHELMVVTARKPKTSDSVKKKLDQSVKVIMKRAEKKHHVAVSSAAAEIKTRNEAKKKGITAGKYSLYLNARKNNHSLSIKDADKMTVKQLKKAAEESSSERESRSDNSRLRGPSSKKIPAKQNRMKVNIAGGQYKKKEDRPEKIRFKENKDNHDKALRKKSVMIVEKRDHSSRQENWKRKSTLERQPRENNNPKEKQRQKHKQHPQHRKHKEKSVKR</sequence>
<feature type="compositionally biased region" description="Basic and acidic residues" evidence="6">
    <location>
        <begin position="228"/>
        <end position="258"/>
    </location>
</feature>
<keyword evidence="5 7" id="KW-0472">Membrane</keyword>
<dbReference type="RefSeq" id="WP_094254113.1">
    <property type="nucleotide sequence ID" value="NZ_JBHLXL010000001.1"/>
</dbReference>
<evidence type="ECO:0000256" key="4">
    <source>
        <dbReference type="ARBA" id="ARBA00022989"/>
    </source>
</evidence>
<reference evidence="9 10" key="1">
    <citation type="submission" date="2017-07" db="EMBL/GenBank/DDBJ databases">
        <title>Fictibacillus sp. nov. GDSW-R2A3 Genome sequencing and assembly.</title>
        <authorList>
            <person name="Mayilraj S."/>
        </authorList>
    </citation>
    <scope>NUCLEOTIDE SEQUENCE [LARGE SCALE GENOMIC DNA]</scope>
    <source>
        <strain evidence="9 10">GDSW-R2A3</strain>
    </source>
</reference>
<comment type="caution">
    <text evidence="9">The sequence shown here is derived from an EMBL/GenBank/DDBJ whole genome shotgun (WGS) entry which is preliminary data.</text>
</comment>
<evidence type="ECO:0000256" key="7">
    <source>
        <dbReference type="SAM" id="Phobius"/>
    </source>
</evidence>
<dbReference type="InterPro" id="IPR055431">
    <property type="entry name" value="RsgI_M"/>
</dbReference>
<comment type="subcellular location">
    <subcellularLocation>
        <location evidence="1">Cell membrane</location>
        <topology evidence="1">Single-pass membrane protein</topology>
    </subcellularLocation>
</comment>
<organism evidence="9 10">
    <name type="scientific">Fictibacillus aquaticus</name>
    <dbReference type="NCBI Taxonomy" id="2021314"/>
    <lineage>
        <taxon>Bacteria</taxon>
        <taxon>Bacillati</taxon>
        <taxon>Bacillota</taxon>
        <taxon>Bacilli</taxon>
        <taxon>Bacillales</taxon>
        <taxon>Fictibacillaceae</taxon>
        <taxon>Fictibacillus</taxon>
    </lineage>
</organism>
<feature type="region of interest" description="Disordered" evidence="6">
    <location>
        <begin position="228"/>
        <end position="366"/>
    </location>
</feature>
<dbReference type="OrthoDB" id="9800626at2"/>
<evidence type="ECO:0000256" key="3">
    <source>
        <dbReference type="ARBA" id="ARBA00022692"/>
    </source>
</evidence>
<dbReference type="InterPro" id="IPR024449">
    <property type="entry name" value="Anti-sigma_RsgI_N"/>
</dbReference>
<dbReference type="PROSITE" id="PS51849">
    <property type="entry name" value="RSGI_N"/>
    <property type="match status" value="1"/>
</dbReference>
<dbReference type="AlphaFoldDB" id="A0A235F5D2"/>
<feature type="transmembrane region" description="Helical" evidence="7">
    <location>
        <begin position="53"/>
        <end position="71"/>
    </location>
</feature>
<evidence type="ECO:0000256" key="1">
    <source>
        <dbReference type="ARBA" id="ARBA00004162"/>
    </source>
</evidence>
<dbReference type="Pfam" id="PF23750">
    <property type="entry name" value="RsgI_M"/>
    <property type="match status" value="1"/>
</dbReference>